<dbReference type="GO" id="GO:0005524">
    <property type="term" value="F:ATP binding"/>
    <property type="evidence" value="ECO:0007669"/>
    <property type="project" value="UniProtKB-KW"/>
</dbReference>
<dbReference type="Gene3D" id="3.40.50.300">
    <property type="entry name" value="P-loop containing nucleotide triphosphate hydrolases"/>
    <property type="match status" value="1"/>
</dbReference>
<keyword evidence="8" id="KW-0472">Membrane</keyword>
<dbReference type="KEGG" id="bxe:Bxe_C0194"/>
<dbReference type="PANTHER" id="PTHR43297:SF2">
    <property type="entry name" value="DIPEPTIDE TRANSPORT ATP-BINDING PROTEIN DPPD"/>
    <property type="match status" value="1"/>
</dbReference>
<dbReference type="AlphaFoldDB" id="Q13IH1"/>
<sequence length="296" mass="32258">METDMPADMIQPLCEIDDLRIGFHGHDGALTEAVRGLSLTLHRGERLGIVGESGSGKSLTGRALLGLLPPAAQYRAKAMTFDGQDLLSMSARKRRQLCGQQMGMILQDPKYSLNPVMTVAQQMREVFDLHGPKLGRREMREQIIAALAAVHIRNPERVADAYPHELSGGMGQRVMIAMMVSSGPRLLVADEPTSALDVLVSMQVLGILDEMIEKHHTGLIFISHDLPLVMSFCDRVVVMFAGRVVETCAARDLVHARHPYTRGLLAASPPLIDPPDQLPVLKPDPAWLTQPAGASA</sequence>
<dbReference type="CDD" id="cd03257">
    <property type="entry name" value="ABC_NikE_OppD_transporters"/>
    <property type="match status" value="1"/>
</dbReference>
<dbReference type="GO" id="GO:0016887">
    <property type="term" value="F:ATP hydrolysis activity"/>
    <property type="evidence" value="ECO:0007669"/>
    <property type="project" value="InterPro"/>
</dbReference>
<comment type="similarity">
    <text evidence="2">Belongs to the ABC transporter superfamily.</text>
</comment>
<keyword evidence="7" id="KW-0067">ATP-binding</keyword>
<evidence type="ECO:0000256" key="3">
    <source>
        <dbReference type="ARBA" id="ARBA00022448"/>
    </source>
</evidence>
<accession>Q13IH1</accession>
<dbReference type="InterPro" id="IPR050388">
    <property type="entry name" value="ABC_Ni/Peptide_Import"/>
</dbReference>
<dbReference type="DNASU" id="4009742"/>
<evidence type="ECO:0000256" key="7">
    <source>
        <dbReference type="ARBA" id="ARBA00022840"/>
    </source>
</evidence>
<comment type="subcellular location">
    <subcellularLocation>
        <location evidence="1">Cell inner membrane</location>
        <topology evidence="1">Peripheral membrane protein</topology>
    </subcellularLocation>
</comment>
<dbReference type="InterPro" id="IPR003439">
    <property type="entry name" value="ABC_transporter-like_ATP-bd"/>
</dbReference>
<dbReference type="Proteomes" id="UP000001817">
    <property type="component" value="Chromosome 3"/>
</dbReference>
<dbReference type="Pfam" id="PF00005">
    <property type="entry name" value="ABC_tran"/>
    <property type="match status" value="1"/>
</dbReference>
<keyword evidence="4" id="KW-1003">Cell membrane</keyword>
<reference evidence="10 11" key="1">
    <citation type="journal article" date="2006" name="Proc. Natl. Acad. Sci. U.S.A.">
        <title>Burkholderia xenovorans LB400 harbors a multi-replicon, 9.73-Mbp genome shaped for versatility.</title>
        <authorList>
            <person name="Chain P.S."/>
            <person name="Denef V.J."/>
            <person name="Konstantinidis K.T."/>
            <person name="Vergez L.M."/>
            <person name="Agullo L."/>
            <person name="Reyes V.L."/>
            <person name="Hauser L."/>
            <person name="Cordova M."/>
            <person name="Gomez L."/>
            <person name="Gonzalez M."/>
            <person name="Land M."/>
            <person name="Lao V."/>
            <person name="Larimer F."/>
            <person name="LiPuma J.J."/>
            <person name="Mahenthiralingam E."/>
            <person name="Malfatti S.A."/>
            <person name="Marx C.J."/>
            <person name="Parnell J.J."/>
            <person name="Ramette A."/>
            <person name="Richardson P."/>
            <person name="Seeger M."/>
            <person name="Smith D."/>
            <person name="Spilker T."/>
            <person name="Sul W.J."/>
            <person name="Tsoi T.V."/>
            <person name="Ulrich L.E."/>
            <person name="Zhulin I.B."/>
            <person name="Tiedje J.M."/>
        </authorList>
    </citation>
    <scope>NUCLEOTIDE SEQUENCE [LARGE SCALE GENOMIC DNA]</scope>
    <source>
        <strain evidence="10 11">LB400</strain>
    </source>
</reference>
<evidence type="ECO:0000256" key="4">
    <source>
        <dbReference type="ARBA" id="ARBA00022475"/>
    </source>
</evidence>
<proteinExistence type="inferred from homology"/>
<dbReference type="InterPro" id="IPR003593">
    <property type="entry name" value="AAA+_ATPase"/>
</dbReference>
<gene>
    <name evidence="10" type="ORF">Bxe_C0194</name>
</gene>
<protein>
    <submittedName>
        <fullName evidence="10">ABC peptide/opine/nickel family transporter, ATPase subunit</fullName>
    </submittedName>
</protein>
<dbReference type="STRING" id="266265.Bxe_C0194"/>
<name>Q13IH1_PARXL</name>
<dbReference type="eggNOG" id="COG0444">
    <property type="taxonomic scope" value="Bacteria"/>
</dbReference>
<keyword evidence="3" id="KW-0813">Transport</keyword>
<evidence type="ECO:0000259" key="9">
    <source>
        <dbReference type="PROSITE" id="PS50893"/>
    </source>
</evidence>
<evidence type="ECO:0000256" key="6">
    <source>
        <dbReference type="ARBA" id="ARBA00022741"/>
    </source>
</evidence>
<dbReference type="SMART" id="SM00382">
    <property type="entry name" value="AAA"/>
    <property type="match status" value="1"/>
</dbReference>
<dbReference type="SUPFAM" id="SSF52540">
    <property type="entry name" value="P-loop containing nucleoside triphosphate hydrolases"/>
    <property type="match status" value="1"/>
</dbReference>
<dbReference type="InterPro" id="IPR027417">
    <property type="entry name" value="P-loop_NTPase"/>
</dbReference>
<organism evidence="10 11">
    <name type="scientific">Paraburkholderia xenovorans (strain LB400)</name>
    <dbReference type="NCBI Taxonomy" id="266265"/>
    <lineage>
        <taxon>Bacteria</taxon>
        <taxon>Pseudomonadati</taxon>
        <taxon>Pseudomonadota</taxon>
        <taxon>Betaproteobacteria</taxon>
        <taxon>Burkholderiales</taxon>
        <taxon>Burkholderiaceae</taxon>
        <taxon>Paraburkholderia</taxon>
    </lineage>
</organism>
<dbReference type="PANTHER" id="PTHR43297">
    <property type="entry name" value="OLIGOPEPTIDE TRANSPORT ATP-BINDING PROTEIN APPD"/>
    <property type="match status" value="1"/>
</dbReference>
<evidence type="ECO:0000313" key="11">
    <source>
        <dbReference type="Proteomes" id="UP000001817"/>
    </source>
</evidence>
<feature type="domain" description="ABC transporter" evidence="9">
    <location>
        <begin position="16"/>
        <end position="266"/>
    </location>
</feature>
<evidence type="ECO:0000256" key="5">
    <source>
        <dbReference type="ARBA" id="ARBA00022519"/>
    </source>
</evidence>
<evidence type="ECO:0000313" key="10">
    <source>
        <dbReference type="EMBL" id="ABE36118.1"/>
    </source>
</evidence>
<dbReference type="EMBL" id="CP000272">
    <property type="protein sequence ID" value="ABE36118.1"/>
    <property type="molecule type" value="Genomic_DNA"/>
</dbReference>
<keyword evidence="6" id="KW-0547">Nucleotide-binding</keyword>
<keyword evidence="5" id="KW-0997">Cell inner membrane</keyword>
<evidence type="ECO:0000256" key="1">
    <source>
        <dbReference type="ARBA" id="ARBA00004417"/>
    </source>
</evidence>
<evidence type="ECO:0000256" key="8">
    <source>
        <dbReference type="ARBA" id="ARBA00023136"/>
    </source>
</evidence>
<keyword evidence="11" id="KW-1185">Reference proteome</keyword>
<dbReference type="PROSITE" id="PS50893">
    <property type="entry name" value="ABC_TRANSPORTER_2"/>
    <property type="match status" value="1"/>
</dbReference>
<dbReference type="GO" id="GO:0005886">
    <property type="term" value="C:plasma membrane"/>
    <property type="evidence" value="ECO:0007669"/>
    <property type="project" value="UniProtKB-SubCell"/>
</dbReference>
<evidence type="ECO:0000256" key="2">
    <source>
        <dbReference type="ARBA" id="ARBA00005417"/>
    </source>
</evidence>